<sequence length="78" mass="9021">MVTVIEFLKPRNDSCGNDRTVQRTSKGLSCYATFALHLCVVLHSLFAEQLLYVFVSFLLFDDYELVINLIFHDNDDVF</sequence>
<dbReference type="EMBL" id="LT934113">
    <property type="protein sequence ID" value="VAH34084.1"/>
    <property type="molecule type" value="Genomic_DNA"/>
</dbReference>
<evidence type="ECO:0000313" key="1">
    <source>
        <dbReference type="EMBL" id="VAH34084.1"/>
    </source>
</evidence>
<reference evidence="1 2" key="1">
    <citation type="submission" date="2017-09" db="EMBL/GenBank/DDBJ databases">
        <authorList>
            <consortium name="International Durum Wheat Genome Sequencing Consortium (IDWGSC)"/>
            <person name="Milanesi L."/>
        </authorList>
    </citation>
    <scope>NUCLEOTIDE SEQUENCE [LARGE SCALE GENOMIC DNA]</scope>
    <source>
        <strain evidence="2">cv. Svevo</strain>
    </source>
</reference>
<dbReference type="Proteomes" id="UP000324705">
    <property type="component" value="Chromosome 2A"/>
</dbReference>
<evidence type="ECO:0000313" key="2">
    <source>
        <dbReference type="Proteomes" id="UP000324705"/>
    </source>
</evidence>
<accession>A0A9R1NZK5</accession>
<dbReference type="AlphaFoldDB" id="A0A9R1NZK5"/>
<organism evidence="1 2">
    <name type="scientific">Triticum turgidum subsp. durum</name>
    <name type="common">Durum wheat</name>
    <name type="synonym">Triticum durum</name>
    <dbReference type="NCBI Taxonomy" id="4567"/>
    <lineage>
        <taxon>Eukaryota</taxon>
        <taxon>Viridiplantae</taxon>
        <taxon>Streptophyta</taxon>
        <taxon>Embryophyta</taxon>
        <taxon>Tracheophyta</taxon>
        <taxon>Spermatophyta</taxon>
        <taxon>Magnoliopsida</taxon>
        <taxon>Liliopsida</taxon>
        <taxon>Poales</taxon>
        <taxon>Poaceae</taxon>
        <taxon>BOP clade</taxon>
        <taxon>Pooideae</taxon>
        <taxon>Triticodae</taxon>
        <taxon>Triticeae</taxon>
        <taxon>Triticinae</taxon>
        <taxon>Triticum</taxon>
    </lineage>
</organism>
<dbReference type="Gramene" id="TRITD2Av1G218150.1">
    <property type="protein sequence ID" value="TRITD2Av1G218150.1"/>
    <property type="gene ID" value="TRITD2Av1G218150"/>
</dbReference>
<gene>
    <name evidence="1" type="ORF">TRITD_2Av1G218150</name>
</gene>
<proteinExistence type="predicted"/>
<keyword evidence="2" id="KW-1185">Reference proteome</keyword>
<name>A0A9R1NZK5_TRITD</name>
<protein>
    <submittedName>
        <fullName evidence="1">Uncharacterized protein</fullName>
    </submittedName>
</protein>